<evidence type="ECO:0000259" key="3">
    <source>
        <dbReference type="PROSITE" id="PS51387"/>
    </source>
</evidence>
<feature type="domain" description="FAD-binding PCMH-type" evidence="3">
    <location>
        <begin position="1"/>
        <end position="173"/>
    </location>
</feature>
<evidence type="ECO:0000256" key="1">
    <source>
        <dbReference type="ARBA" id="ARBA00022630"/>
    </source>
</evidence>
<dbReference type="Gene3D" id="3.30.70.2740">
    <property type="match status" value="1"/>
</dbReference>
<protein>
    <recommendedName>
        <fullName evidence="3">FAD-binding PCMH-type domain-containing protein</fullName>
    </recommendedName>
</protein>
<evidence type="ECO:0000313" key="4">
    <source>
        <dbReference type="EMBL" id="SVB26760.1"/>
    </source>
</evidence>
<dbReference type="PANTHER" id="PTHR42934">
    <property type="entry name" value="GLYCOLATE OXIDASE SUBUNIT GLCD"/>
    <property type="match status" value="1"/>
</dbReference>
<dbReference type="InterPro" id="IPR051914">
    <property type="entry name" value="FAD-linked_OxidoTrans_Type4"/>
</dbReference>
<dbReference type="Gene3D" id="3.30.465.10">
    <property type="match status" value="1"/>
</dbReference>
<dbReference type="InterPro" id="IPR016169">
    <property type="entry name" value="FAD-bd_PCMH_sub2"/>
</dbReference>
<evidence type="ECO:0000256" key="2">
    <source>
        <dbReference type="ARBA" id="ARBA00022827"/>
    </source>
</evidence>
<keyword evidence="2" id="KW-0274">FAD</keyword>
<sequence>VALPRSVNSVSAILKFAYRHDIPVTPRGAGHGYVGGCVPSRGGIALSLARMGRIWEINGKDFVAVVQPGVITGVLQEEAEAKGLYYPPDPASRADCSIGGNIATNAGGPRCLKYGVTSDYVLGLEVVLADGSIVRLGSRTHKNKTGFDFARFFTGSEGLLGVVTEATLKLLPLPPFSAALSIGFGSITAAAKGVDLIFRAGFLPSALEIADEFTLKAATQRTGSDRLSGCCGHLIVELDGQERSVRGEIRDVKKLLTRLKPRFIDQAIGKQAVESIWQLRREFSYSLRDTGLVKLNQDIVVPRGRLIELLEFADRLQKKHSIPVACFGHAGDGNIHVNVMLDDAKSGRMKFRNAALDELFRWVVKTGGVITGEHGIGIARKP</sequence>
<name>A0A382CKZ9_9ZZZZ</name>
<organism evidence="4">
    <name type="scientific">marine metagenome</name>
    <dbReference type="NCBI Taxonomy" id="408172"/>
    <lineage>
        <taxon>unclassified sequences</taxon>
        <taxon>metagenomes</taxon>
        <taxon>ecological metagenomes</taxon>
    </lineage>
</organism>
<accession>A0A382CKZ9</accession>
<feature type="non-terminal residue" evidence="4">
    <location>
        <position position="1"/>
    </location>
</feature>
<dbReference type="InterPro" id="IPR036318">
    <property type="entry name" value="FAD-bd_PCMH-like_sf"/>
</dbReference>
<keyword evidence="1" id="KW-0285">Flavoprotein</keyword>
<dbReference type="GO" id="GO:0003824">
    <property type="term" value="F:catalytic activity"/>
    <property type="evidence" value="ECO:0007669"/>
    <property type="project" value="InterPro"/>
</dbReference>
<dbReference type="InterPro" id="IPR016166">
    <property type="entry name" value="FAD-bd_PCMH"/>
</dbReference>
<dbReference type="Pfam" id="PF01565">
    <property type="entry name" value="FAD_binding_4"/>
    <property type="match status" value="1"/>
</dbReference>
<dbReference type="Pfam" id="PF02913">
    <property type="entry name" value="FAD-oxidase_C"/>
    <property type="match status" value="1"/>
</dbReference>
<proteinExistence type="predicted"/>
<dbReference type="PANTHER" id="PTHR42934:SF3">
    <property type="entry name" value="D-LACTATE DEHYDROGENASE"/>
    <property type="match status" value="1"/>
</dbReference>
<dbReference type="SUPFAM" id="SSF55103">
    <property type="entry name" value="FAD-linked oxidases, C-terminal domain"/>
    <property type="match status" value="1"/>
</dbReference>
<dbReference type="InterPro" id="IPR004113">
    <property type="entry name" value="FAD-bd_oxidored_4_C"/>
</dbReference>
<dbReference type="GO" id="GO:0071949">
    <property type="term" value="F:FAD binding"/>
    <property type="evidence" value="ECO:0007669"/>
    <property type="project" value="InterPro"/>
</dbReference>
<dbReference type="AlphaFoldDB" id="A0A382CKZ9"/>
<dbReference type="PROSITE" id="PS51387">
    <property type="entry name" value="FAD_PCMH"/>
    <property type="match status" value="1"/>
</dbReference>
<dbReference type="SUPFAM" id="SSF56176">
    <property type="entry name" value="FAD-binding/transporter-associated domain-like"/>
    <property type="match status" value="1"/>
</dbReference>
<feature type="non-terminal residue" evidence="4">
    <location>
        <position position="382"/>
    </location>
</feature>
<dbReference type="InterPro" id="IPR006094">
    <property type="entry name" value="Oxid_FAD_bind_N"/>
</dbReference>
<dbReference type="InterPro" id="IPR016164">
    <property type="entry name" value="FAD-linked_Oxase-like_C"/>
</dbReference>
<reference evidence="4" key="1">
    <citation type="submission" date="2018-05" db="EMBL/GenBank/DDBJ databases">
        <authorList>
            <person name="Lanie J.A."/>
            <person name="Ng W.-L."/>
            <person name="Kazmierczak K.M."/>
            <person name="Andrzejewski T.M."/>
            <person name="Davidsen T.M."/>
            <person name="Wayne K.J."/>
            <person name="Tettelin H."/>
            <person name="Glass J.I."/>
            <person name="Rusch D."/>
            <person name="Podicherti R."/>
            <person name="Tsui H.-C.T."/>
            <person name="Winkler M.E."/>
        </authorList>
    </citation>
    <scope>NUCLEOTIDE SEQUENCE</scope>
</reference>
<gene>
    <name evidence="4" type="ORF">METZ01_LOCUS179614</name>
</gene>
<dbReference type="EMBL" id="UINC01035022">
    <property type="protein sequence ID" value="SVB26760.1"/>
    <property type="molecule type" value="Genomic_DNA"/>
</dbReference>